<comment type="caution">
    <text evidence="2">The sequence shown here is derived from an EMBL/GenBank/DDBJ whole genome shotgun (WGS) entry which is preliminary data.</text>
</comment>
<dbReference type="AlphaFoldDB" id="A0A8T2JV52"/>
<keyword evidence="3" id="KW-1185">Reference proteome</keyword>
<sequence>MRNILLSLLTLPPSSSSVFSSLALFSPLPLLCLIPPFWTSPGTTSQTLSPHLVLGHSYNLSHSVSLLIHPSVSFRTVCLIPQLSLHL</sequence>
<reference evidence="2" key="1">
    <citation type="thesis" date="2020" institute="ProQuest LLC" country="789 East Eisenhower Parkway, Ann Arbor, MI, USA">
        <title>Comparative Genomics and Chromosome Evolution.</title>
        <authorList>
            <person name="Mudd A.B."/>
        </authorList>
    </citation>
    <scope>NUCLEOTIDE SEQUENCE</scope>
    <source>
        <strain evidence="2">Female2</strain>
        <tissue evidence="2">Blood</tissue>
    </source>
</reference>
<feature type="chain" id="PRO_5035942540" description="Secreted protein" evidence="1">
    <location>
        <begin position="17"/>
        <end position="87"/>
    </location>
</feature>
<dbReference type="EMBL" id="JAACNH010000003">
    <property type="protein sequence ID" value="KAG8447788.1"/>
    <property type="molecule type" value="Genomic_DNA"/>
</dbReference>
<evidence type="ECO:0000256" key="1">
    <source>
        <dbReference type="SAM" id="SignalP"/>
    </source>
</evidence>
<dbReference type="Proteomes" id="UP000812440">
    <property type="component" value="Chromosome 8_10"/>
</dbReference>
<organism evidence="2 3">
    <name type="scientific">Hymenochirus boettgeri</name>
    <name type="common">Congo dwarf clawed frog</name>
    <dbReference type="NCBI Taxonomy" id="247094"/>
    <lineage>
        <taxon>Eukaryota</taxon>
        <taxon>Metazoa</taxon>
        <taxon>Chordata</taxon>
        <taxon>Craniata</taxon>
        <taxon>Vertebrata</taxon>
        <taxon>Euteleostomi</taxon>
        <taxon>Amphibia</taxon>
        <taxon>Batrachia</taxon>
        <taxon>Anura</taxon>
        <taxon>Pipoidea</taxon>
        <taxon>Pipidae</taxon>
        <taxon>Pipinae</taxon>
        <taxon>Hymenochirus</taxon>
    </lineage>
</organism>
<gene>
    <name evidence="2" type="ORF">GDO86_015047</name>
</gene>
<name>A0A8T2JV52_9PIPI</name>
<protein>
    <recommendedName>
        <fullName evidence="4">Secreted protein</fullName>
    </recommendedName>
</protein>
<proteinExistence type="predicted"/>
<evidence type="ECO:0000313" key="2">
    <source>
        <dbReference type="EMBL" id="KAG8447788.1"/>
    </source>
</evidence>
<feature type="signal peptide" evidence="1">
    <location>
        <begin position="1"/>
        <end position="16"/>
    </location>
</feature>
<accession>A0A8T2JV52</accession>
<keyword evidence="1" id="KW-0732">Signal</keyword>
<evidence type="ECO:0000313" key="3">
    <source>
        <dbReference type="Proteomes" id="UP000812440"/>
    </source>
</evidence>
<evidence type="ECO:0008006" key="4">
    <source>
        <dbReference type="Google" id="ProtNLM"/>
    </source>
</evidence>